<evidence type="ECO:0000313" key="1">
    <source>
        <dbReference type="EMBL" id="SHK04370.1"/>
    </source>
</evidence>
<sequence>MKFFYSPYSLLLIAVLIFSSAIKGQYISVNTGYTADQLVKDIFIGSKNASCITVDNVKVTGWDFGSGDLSYGYFNRNTTSFEIDEGIILSSGKAPEAVGAFTGIQSATASGWGGDPDLETGANITNTTNATILEFDFTSNQSDKISFDYMFLSEQYLRTTDPGTCGYTDGFAFLIKKIGDPDYTNIAVIPGTQTPITSNNVRGVGGKCPAVNDNYFGRYNPDNSAVSFNGQTAILTAKTDVVPGQKYHIKLVIADQGNGLYDSGVFLKAGSFTGNINLGPDLTLDNEIPLCKGGFHDIKTISGGVSYRWFRNGIPIPGTDDIDTYRATQPGDYNVKIELSSGCTLEGNLRIEDAPVANIDSSAILICDDDFDDKFTEKLSKYNTQIVTNFSREFTIEYFTQGGVKINPDSDFEFTQNPQDITVKVRAFNCTPDSYTIQFYHGQQLTMDYPQQPVNPPVFDVCDNELKGNATKNLDDYIPFMTNEILNPNDVNFYEKESDLKKSQNAVNKQQTLSTAVKEKTFYIRIKKPGNFCDNYSSFKLAFKQPKKSTVLKDTIICKGTTVDLDAGTGFDPVVGSGFTSYKWDDGSTTRIVKNKPAGEYWVELGFNGCVYKQFVKVSEPEDLIISNVLIEDNKVTILPSNGIPPYQYSLDGQPYQSSNVYENVTKGRHTIIVRDACGFVAQDFSIIGIKNVITPNDDGFNDFIDYSDLMTKSDPRLEIYDRNGQLVFKGDPNNQYIWSGKTNGRPLSTSSYWYILEWNESGNPKRAQHTGWIFLKNRN</sequence>
<organism evidence="1 2">
    <name type="scientific">Epilithonimonas mollis</name>
    <dbReference type="NCBI Taxonomy" id="216903"/>
    <lineage>
        <taxon>Bacteria</taxon>
        <taxon>Pseudomonadati</taxon>
        <taxon>Bacteroidota</taxon>
        <taxon>Flavobacteriia</taxon>
        <taxon>Flavobacteriales</taxon>
        <taxon>Weeksellaceae</taxon>
        <taxon>Chryseobacterium group</taxon>
        <taxon>Epilithonimonas</taxon>
    </lineage>
</organism>
<dbReference type="OrthoDB" id="9765926at2"/>
<evidence type="ECO:0000313" key="2">
    <source>
        <dbReference type="Proteomes" id="UP000184498"/>
    </source>
</evidence>
<gene>
    <name evidence="1" type="ORF">SAMN05444371_0934</name>
</gene>
<reference evidence="2" key="1">
    <citation type="submission" date="2016-11" db="EMBL/GenBank/DDBJ databases">
        <authorList>
            <person name="Varghese N."/>
            <person name="Submissions S."/>
        </authorList>
    </citation>
    <scope>NUCLEOTIDE SEQUENCE [LARGE SCALE GENOMIC DNA]</scope>
    <source>
        <strain evidence="2">DSM 18016</strain>
    </source>
</reference>
<protein>
    <submittedName>
        <fullName evidence="1">Gliding motility-associated C-terminal domain-containing protein</fullName>
    </submittedName>
</protein>
<keyword evidence="2" id="KW-1185">Reference proteome</keyword>
<dbReference type="Proteomes" id="UP000184498">
    <property type="component" value="Unassembled WGS sequence"/>
</dbReference>
<dbReference type="RefSeq" id="WP_072996637.1">
    <property type="nucleotide sequence ID" value="NZ_FRAM01000001.1"/>
</dbReference>
<dbReference type="InterPro" id="IPR026341">
    <property type="entry name" value="T9SS_type_B"/>
</dbReference>
<name>A0A1M6P903_9FLAO</name>
<dbReference type="Pfam" id="PF13585">
    <property type="entry name" value="CHU_C"/>
    <property type="match status" value="1"/>
</dbReference>
<proteinExistence type="predicted"/>
<dbReference type="STRING" id="216903.SAMN05444371_0934"/>
<accession>A0A1M6P903</accession>
<dbReference type="EMBL" id="FRAM01000001">
    <property type="protein sequence ID" value="SHK04370.1"/>
    <property type="molecule type" value="Genomic_DNA"/>
</dbReference>
<dbReference type="AlphaFoldDB" id="A0A1M6P903"/>
<dbReference type="NCBIfam" id="NF038133">
    <property type="entry name" value="choice_anch_L"/>
    <property type="match status" value="1"/>
</dbReference>
<dbReference type="NCBIfam" id="TIGR04131">
    <property type="entry name" value="Bac_Flav_CTERM"/>
    <property type="match status" value="1"/>
</dbReference>
<dbReference type="InterPro" id="IPR049804">
    <property type="entry name" value="Choice_anch_L"/>
</dbReference>